<feature type="transmembrane region" description="Helical" evidence="5">
    <location>
        <begin position="170"/>
        <end position="192"/>
    </location>
</feature>
<feature type="transmembrane region" description="Helical" evidence="5">
    <location>
        <begin position="86"/>
        <end position="103"/>
    </location>
</feature>
<keyword evidence="2 5" id="KW-0812">Transmembrane</keyword>
<dbReference type="InterPro" id="IPR000620">
    <property type="entry name" value="EamA_dom"/>
</dbReference>
<organism evidence="7 8">
    <name type="scientific">Pseudidiomarina aestuarii</name>
    <dbReference type="NCBI Taxonomy" id="624146"/>
    <lineage>
        <taxon>Bacteria</taxon>
        <taxon>Pseudomonadati</taxon>
        <taxon>Pseudomonadota</taxon>
        <taxon>Gammaproteobacteria</taxon>
        <taxon>Alteromonadales</taxon>
        <taxon>Idiomarinaceae</taxon>
        <taxon>Pseudidiomarina</taxon>
    </lineage>
</organism>
<keyword evidence="3 5" id="KW-1133">Transmembrane helix</keyword>
<dbReference type="GO" id="GO:0016020">
    <property type="term" value="C:membrane"/>
    <property type="evidence" value="ECO:0007669"/>
    <property type="project" value="UniProtKB-SubCell"/>
</dbReference>
<evidence type="ECO:0000256" key="1">
    <source>
        <dbReference type="ARBA" id="ARBA00004141"/>
    </source>
</evidence>
<feature type="transmembrane region" description="Helical" evidence="5">
    <location>
        <begin position="32"/>
        <end position="48"/>
    </location>
</feature>
<feature type="transmembrane region" description="Helical" evidence="5">
    <location>
        <begin position="139"/>
        <end position="158"/>
    </location>
</feature>
<evidence type="ECO:0000256" key="4">
    <source>
        <dbReference type="ARBA" id="ARBA00023136"/>
    </source>
</evidence>
<accession>A0A6N4DJP4</accession>
<sequence length="278" mass="30057">MTVLAIVAFAGNSILARLALKDDAIDAGTFTWLRLFAGIVTLCFILALRGHRPRQFTRGGSWRGAFALFGYAIAFSYAYVTLETGIGALILFTSVQLSMLLNGWWQGNRVTLREWLGVGLAFIGFVYLIQPQLSVPDSSLGVVLMITAGCCWGIYSLVGRGSKQPLLDTVSNFTRTLPLLGLLLLVTIEHSVWSAQGIWLAILSGSLTSGVGYAIWYLALPHLTVTIAAVCQLTVPVVATLGGVLFASEALTMRLFIATVLIVSGIAWVVMSRRQQSR</sequence>
<feature type="domain" description="EamA" evidence="6">
    <location>
        <begin position="2"/>
        <end position="128"/>
    </location>
</feature>
<feature type="transmembrane region" description="Helical" evidence="5">
    <location>
        <begin position="198"/>
        <end position="220"/>
    </location>
</feature>
<evidence type="ECO:0000259" key="6">
    <source>
        <dbReference type="Pfam" id="PF00892"/>
    </source>
</evidence>
<dbReference type="Pfam" id="PF00892">
    <property type="entry name" value="EamA"/>
    <property type="match status" value="2"/>
</dbReference>
<feature type="transmembrane region" description="Helical" evidence="5">
    <location>
        <begin position="60"/>
        <end position="80"/>
    </location>
</feature>
<dbReference type="AlphaFoldDB" id="A0A6N4DJP4"/>
<dbReference type="EMBL" id="PYVG01000007">
    <property type="protein sequence ID" value="PTB89824.1"/>
    <property type="molecule type" value="Genomic_DNA"/>
</dbReference>
<feature type="transmembrane region" description="Helical" evidence="5">
    <location>
        <begin position="253"/>
        <end position="271"/>
    </location>
</feature>
<dbReference type="SUPFAM" id="SSF103481">
    <property type="entry name" value="Multidrug resistance efflux transporter EmrE"/>
    <property type="match status" value="2"/>
</dbReference>
<evidence type="ECO:0000256" key="3">
    <source>
        <dbReference type="ARBA" id="ARBA00022989"/>
    </source>
</evidence>
<comment type="subcellular location">
    <subcellularLocation>
        <location evidence="1">Membrane</location>
        <topology evidence="1">Multi-pass membrane protein</topology>
    </subcellularLocation>
</comment>
<protein>
    <submittedName>
        <fullName evidence="7">EamA family transporter</fullName>
    </submittedName>
</protein>
<feature type="transmembrane region" description="Helical" evidence="5">
    <location>
        <begin position="115"/>
        <end position="133"/>
    </location>
</feature>
<proteinExistence type="predicted"/>
<dbReference type="PANTHER" id="PTHR32322:SF9">
    <property type="entry name" value="AMINO-ACID METABOLITE EFFLUX PUMP-RELATED"/>
    <property type="match status" value="1"/>
</dbReference>
<feature type="transmembrane region" description="Helical" evidence="5">
    <location>
        <begin position="227"/>
        <end position="247"/>
    </location>
</feature>
<dbReference type="InterPro" id="IPR037185">
    <property type="entry name" value="EmrE-like"/>
</dbReference>
<gene>
    <name evidence="7" type="ORF">C9928_02290</name>
</gene>
<comment type="caution">
    <text evidence="7">The sequence shown here is derived from an EMBL/GenBank/DDBJ whole genome shotgun (WGS) entry which is preliminary data.</text>
</comment>
<keyword evidence="4 5" id="KW-0472">Membrane</keyword>
<evidence type="ECO:0000256" key="5">
    <source>
        <dbReference type="SAM" id="Phobius"/>
    </source>
</evidence>
<evidence type="ECO:0000313" key="8">
    <source>
        <dbReference type="Proteomes" id="UP000241514"/>
    </source>
</evidence>
<evidence type="ECO:0000256" key="2">
    <source>
        <dbReference type="ARBA" id="ARBA00022692"/>
    </source>
</evidence>
<dbReference type="InterPro" id="IPR050638">
    <property type="entry name" value="AA-Vitamin_Transporters"/>
</dbReference>
<dbReference type="Proteomes" id="UP000241514">
    <property type="component" value="Unassembled WGS sequence"/>
</dbReference>
<feature type="domain" description="EamA" evidence="6">
    <location>
        <begin position="140"/>
        <end position="270"/>
    </location>
</feature>
<reference evidence="7 8" key="1">
    <citation type="submission" date="2018-03" db="EMBL/GenBank/DDBJ databases">
        <title>Cross-interface Injection: A General Nanoliter Liquid Handling Method Applied to Single Cells Genome Amplification Automated Nanoliter Liquid Handling Applied to Single Cell Multiple Displacement Amplification.</title>
        <authorList>
            <person name="Yun J."/>
            <person name="Xu P."/>
            <person name="Xu J."/>
            <person name="Dai X."/>
            <person name="Wang Y."/>
            <person name="Zheng X."/>
            <person name="Cao C."/>
            <person name="Yi Q."/>
            <person name="Zhu Y."/>
            <person name="Wang L."/>
            <person name="Dong Z."/>
            <person name="Huang Y."/>
            <person name="Huang L."/>
            <person name="Du W."/>
        </authorList>
    </citation>
    <scope>NUCLEOTIDE SEQUENCE [LARGE SCALE GENOMIC DNA]</scope>
    <source>
        <strain evidence="7 8">A9-4</strain>
    </source>
</reference>
<name>A0A6N4DJP4_9GAMM</name>
<dbReference type="PANTHER" id="PTHR32322">
    <property type="entry name" value="INNER MEMBRANE TRANSPORTER"/>
    <property type="match status" value="1"/>
</dbReference>
<evidence type="ECO:0000313" key="7">
    <source>
        <dbReference type="EMBL" id="PTB89824.1"/>
    </source>
</evidence>